<evidence type="ECO:0000313" key="1">
    <source>
        <dbReference type="EMBL" id="SPC06444.1"/>
    </source>
</evidence>
<proteinExistence type="predicted"/>
<gene>
    <name evidence="2" type="ORF">CO2235_150227</name>
    <name evidence="1" type="ORF">CO2235_U590020</name>
</gene>
<dbReference type="AlphaFoldDB" id="A0A375FQV7"/>
<dbReference type="EMBL" id="OGUS01000115">
    <property type="protein sequence ID" value="SPC12572.1"/>
    <property type="molecule type" value="Genomic_DNA"/>
</dbReference>
<protein>
    <submittedName>
        <fullName evidence="1">Response regulator</fullName>
    </submittedName>
</protein>
<dbReference type="InterPro" id="IPR011006">
    <property type="entry name" value="CheY-like_superfamily"/>
</dbReference>
<dbReference type="Gene3D" id="3.40.50.2300">
    <property type="match status" value="1"/>
</dbReference>
<dbReference type="SUPFAM" id="SSF52172">
    <property type="entry name" value="CheY-like"/>
    <property type="match status" value="1"/>
</dbReference>
<name>A0A375FQV7_9BURK</name>
<comment type="caution">
    <text evidence="1">The sequence shown here is derived from an EMBL/GenBank/DDBJ whole genome shotgun (WGS) entry which is preliminary data.</text>
</comment>
<sequence length="130" mass="13747">MPEASPTHIPTLYLVEPSNSLRGRQLSMLARIAGIRVIAAGASASSELACLSHYQPDIVVIGLGTASTRALHDVRAIRSALPGCILLVLVDTLAQPLRRACLKAGGDYCFDRTLELDAIRTTLGRLALGA</sequence>
<evidence type="ECO:0000313" key="2">
    <source>
        <dbReference type="EMBL" id="SPC12572.1"/>
    </source>
</evidence>
<evidence type="ECO:0000313" key="3">
    <source>
        <dbReference type="Proteomes" id="UP000256862"/>
    </source>
</evidence>
<accession>A0A375FQV7</accession>
<reference evidence="1" key="1">
    <citation type="submission" date="2018-01" db="EMBL/GenBank/DDBJ databases">
        <authorList>
            <person name="Clerissi C."/>
        </authorList>
    </citation>
    <scope>NUCLEOTIDE SEQUENCE</scope>
    <source>
        <strain evidence="1">Cupriavidus oxalaticus LMG 2235</strain>
    </source>
</reference>
<dbReference type="Proteomes" id="UP000256862">
    <property type="component" value="Chromosome CO2235"/>
</dbReference>
<reference evidence="3" key="2">
    <citation type="submission" date="2018-01" db="EMBL/GenBank/DDBJ databases">
        <authorList>
            <person name="Gaut B.S."/>
            <person name="Morton B.R."/>
            <person name="Clegg M.T."/>
            <person name="Duvall M.R."/>
        </authorList>
    </citation>
    <scope>NUCLEOTIDE SEQUENCE [LARGE SCALE GENOMIC DNA]</scope>
</reference>
<dbReference type="EMBL" id="OGUS01000064">
    <property type="protein sequence ID" value="SPC06444.1"/>
    <property type="molecule type" value="Genomic_DNA"/>
</dbReference>
<organism evidence="1 3">
    <name type="scientific">Cupriavidus oxalaticus</name>
    <dbReference type="NCBI Taxonomy" id="96344"/>
    <lineage>
        <taxon>Bacteria</taxon>
        <taxon>Pseudomonadati</taxon>
        <taxon>Pseudomonadota</taxon>
        <taxon>Betaproteobacteria</taxon>
        <taxon>Burkholderiales</taxon>
        <taxon>Burkholderiaceae</taxon>
        <taxon>Cupriavidus</taxon>
    </lineage>
</organism>